<dbReference type="PANTHER" id="PTHR47782:SF1">
    <property type="entry name" value="PYRIMIDINE PATHWAY REGULATORY PROTEIN 1"/>
    <property type="match status" value="1"/>
</dbReference>
<dbReference type="CDD" id="cd00067">
    <property type="entry name" value="GAL4"/>
    <property type="match status" value="1"/>
</dbReference>
<name>A0A9P8YAD9_9PEZI</name>
<dbReference type="PROSITE" id="PS50048">
    <property type="entry name" value="ZN2_CY6_FUNGAL_2"/>
    <property type="match status" value="1"/>
</dbReference>
<evidence type="ECO:0000313" key="12">
    <source>
        <dbReference type="EMBL" id="KAH7034761.1"/>
    </source>
</evidence>
<dbReference type="InterPro" id="IPR036864">
    <property type="entry name" value="Zn2-C6_fun-type_DNA-bd_sf"/>
</dbReference>
<keyword evidence="4" id="KW-0805">Transcription regulation</keyword>
<feature type="compositionally biased region" description="Gly residues" evidence="9">
    <location>
        <begin position="11"/>
        <end position="25"/>
    </location>
</feature>
<evidence type="ECO:0000256" key="10">
    <source>
        <dbReference type="SAM" id="Phobius"/>
    </source>
</evidence>
<protein>
    <submittedName>
        <fullName evidence="12">Fungal-specific transcription factor domain-containing protein</fullName>
    </submittedName>
</protein>
<organism evidence="12 13">
    <name type="scientific">Microdochium trichocladiopsis</name>
    <dbReference type="NCBI Taxonomy" id="1682393"/>
    <lineage>
        <taxon>Eukaryota</taxon>
        <taxon>Fungi</taxon>
        <taxon>Dikarya</taxon>
        <taxon>Ascomycota</taxon>
        <taxon>Pezizomycotina</taxon>
        <taxon>Sordariomycetes</taxon>
        <taxon>Xylariomycetidae</taxon>
        <taxon>Xylariales</taxon>
        <taxon>Microdochiaceae</taxon>
        <taxon>Microdochium</taxon>
    </lineage>
</organism>
<evidence type="ECO:0000256" key="3">
    <source>
        <dbReference type="ARBA" id="ARBA00022833"/>
    </source>
</evidence>
<evidence type="ECO:0000256" key="5">
    <source>
        <dbReference type="ARBA" id="ARBA00023125"/>
    </source>
</evidence>
<feature type="compositionally biased region" description="Polar residues" evidence="9">
    <location>
        <begin position="231"/>
        <end position="240"/>
    </location>
</feature>
<dbReference type="RefSeq" id="XP_046014854.1">
    <property type="nucleotide sequence ID" value="XM_046161785.1"/>
</dbReference>
<dbReference type="SMART" id="SM00066">
    <property type="entry name" value="GAL4"/>
    <property type="match status" value="1"/>
</dbReference>
<keyword evidence="10" id="KW-0472">Membrane</keyword>
<feature type="compositionally biased region" description="Basic and acidic residues" evidence="9">
    <location>
        <begin position="448"/>
        <end position="460"/>
    </location>
</feature>
<proteinExistence type="predicted"/>
<dbReference type="CDD" id="cd12148">
    <property type="entry name" value="fungal_TF_MHR"/>
    <property type="match status" value="1"/>
</dbReference>
<keyword evidence="10" id="KW-0812">Transmembrane</keyword>
<dbReference type="PROSITE" id="PS50096">
    <property type="entry name" value="IQ"/>
    <property type="match status" value="1"/>
</dbReference>
<sequence length="817" mass="89254">MSRSRTPETGFGDGLTGFGGGGPGGTPTQDPGHPNTTPFSSRRRSARRSHGPQGGRRKGTACVRCRIQKIRCDDEEPACTNCVKAGHACLRARGNPELDSYVQELEGKVRRLERQLEDAQLGQQNRQATAFEDGAHGRGHATSPGLLRAAHPQEGSTDLSSPASTQINPSEPLAHNVGLLSLANSREPKYLGPSSGVVFGRLVFAAAPATQGLSTSLTEHSRKQRGKTKKQASQDSSEPPSTADLFYFAETYFEVYQPLYPFLDQSAVFDTLEHIPATSQFMTDTISLPNNSVAAIDHVHALLVSALGARVLESRLRTGFGAEALYSHAVKQLEGVPIFETIRGVQVLLLLALASFSFENGYNAWFLASTIIASCLDLGLQRRSPGINSSRQQQGTASSTTLDDTARAARISDTTLKSGIFWSAYSLDRTLCVVLGRPLTLRDEALDADFPDGRRSHSDDSDTTTAAPGNSISSITPQIANDRTGAETTDGNQSPHGDRPAKRVLVEPEPYGAACFSFRYDQITSEIKLMLHRVSQSPRRFPWPTDFPRWQTEVQQSCDILLDKVQATFRGKTAHGHYRHRKALLHERTTQELELKHHACIMLLHRPSPAISQPSKASMAHCYASARATIGIYSAMHRFANLPNTWLVAHAVFVSGITMLYCLWTDRTLNMSTEKESVRRDCESCTKLLKALGETWSVAEDAMVKFERLASLTESNWDSVNRNRSTGAIPRIGGVQQAQYSGMAAGAGDAIPSEIENFTAFDQRTAGMGMSSSQDSTLNEPGMDFSDLFLGELGDMSTWFDLSWLHDTEDVPIFPSS</sequence>
<keyword evidence="13" id="KW-1185">Reference proteome</keyword>
<dbReference type="GO" id="GO:0045944">
    <property type="term" value="P:positive regulation of transcription by RNA polymerase II"/>
    <property type="evidence" value="ECO:0007669"/>
    <property type="project" value="TreeGrafter"/>
</dbReference>
<feature type="coiled-coil region" evidence="8">
    <location>
        <begin position="95"/>
        <end position="122"/>
    </location>
</feature>
<keyword evidence="3" id="KW-0862">Zinc</keyword>
<evidence type="ECO:0000256" key="8">
    <source>
        <dbReference type="SAM" id="Coils"/>
    </source>
</evidence>
<dbReference type="SMART" id="SM00906">
    <property type="entry name" value="Fungal_trans"/>
    <property type="match status" value="1"/>
</dbReference>
<accession>A0A9P8YAD9</accession>
<evidence type="ECO:0000313" key="13">
    <source>
        <dbReference type="Proteomes" id="UP000756346"/>
    </source>
</evidence>
<dbReference type="InterPro" id="IPR001138">
    <property type="entry name" value="Zn2Cys6_DnaBD"/>
</dbReference>
<dbReference type="Proteomes" id="UP000756346">
    <property type="component" value="Unassembled WGS sequence"/>
</dbReference>
<feature type="compositionally biased region" description="Polar residues" evidence="9">
    <location>
        <begin position="154"/>
        <end position="169"/>
    </location>
</feature>
<keyword evidence="10" id="KW-1133">Transmembrane helix</keyword>
<dbReference type="Pfam" id="PF04082">
    <property type="entry name" value="Fungal_trans"/>
    <property type="match status" value="1"/>
</dbReference>
<feature type="compositionally biased region" description="Basic residues" evidence="9">
    <location>
        <begin position="41"/>
        <end position="59"/>
    </location>
</feature>
<feature type="region of interest" description="Disordered" evidence="9">
    <location>
        <begin position="448"/>
        <end position="504"/>
    </location>
</feature>
<evidence type="ECO:0000259" key="11">
    <source>
        <dbReference type="PROSITE" id="PS50048"/>
    </source>
</evidence>
<feature type="region of interest" description="Disordered" evidence="9">
    <location>
        <begin position="1"/>
        <end position="60"/>
    </location>
</feature>
<keyword evidence="7" id="KW-0539">Nucleus</keyword>
<feature type="domain" description="Zn(2)-C6 fungal-type" evidence="11">
    <location>
        <begin position="61"/>
        <end position="89"/>
    </location>
</feature>
<dbReference type="GO" id="GO:0008270">
    <property type="term" value="F:zinc ion binding"/>
    <property type="evidence" value="ECO:0007669"/>
    <property type="project" value="InterPro"/>
</dbReference>
<dbReference type="GO" id="GO:0000981">
    <property type="term" value="F:DNA-binding transcription factor activity, RNA polymerase II-specific"/>
    <property type="evidence" value="ECO:0007669"/>
    <property type="project" value="InterPro"/>
</dbReference>
<evidence type="ECO:0000256" key="9">
    <source>
        <dbReference type="SAM" id="MobiDB-lite"/>
    </source>
</evidence>
<dbReference type="AlphaFoldDB" id="A0A9P8YAD9"/>
<comment type="caution">
    <text evidence="12">The sequence shown here is derived from an EMBL/GenBank/DDBJ whole genome shotgun (WGS) entry which is preliminary data.</text>
</comment>
<dbReference type="Pfam" id="PF00172">
    <property type="entry name" value="Zn_clus"/>
    <property type="match status" value="1"/>
</dbReference>
<keyword evidence="8" id="KW-0175">Coiled coil</keyword>
<dbReference type="GO" id="GO:0006351">
    <property type="term" value="P:DNA-templated transcription"/>
    <property type="evidence" value="ECO:0007669"/>
    <property type="project" value="InterPro"/>
</dbReference>
<keyword evidence="5" id="KW-0238">DNA-binding</keyword>
<dbReference type="InterPro" id="IPR052202">
    <property type="entry name" value="Yeast_MetPath_Reg"/>
</dbReference>
<feature type="region of interest" description="Disordered" evidence="9">
    <location>
        <begin position="213"/>
        <end position="240"/>
    </location>
</feature>
<dbReference type="PROSITE" id="PS00463">
    <property type="entry name" value="ZN2_CY6_FUNGAL_1"/>
    <property type="match status" value="1"/>
</dbReference>
<comment type="subcellular location">
    <subcellularLocation>
        <location evidence="1">Nucleus</location>
    </subcellularLocation>
</comment>
<evidence type="ECO:0000256" key="7">
    <source>
        <dbReference type="ARBA" id="ARBA00023242"/>
    </source>
</evidence>
<dbReference type="OrthoDB" id="25921at2759"/>
<feature type="region of interest" description="Disordered" evidence="9">
    <location>
        <begin position="131"/>
        <end position="171"/>
    </location>
</feature>
<dbReference type="GeneID" id="70191331"/>
<keyword evidence="6" id="KW-0804">Transcription</keyword>
<dbReference type="GO" id="GO:0043565">
    <property type="term" value="F:sequence-specific DNA binding"/>
    <property type="evidence" value="ECO:0007669"/>
    <property type="project" value="TreeGrafter"/>
</dbReference>
<dbReference type="GO" id="GO:0005634">
    <property type="term" value="C:nucleus"/>
    <property type="evidence" value="ECO:0007669"/>
    <property type="project" value="UniProtKB-SubCell"/>
</dbReference>
<reference evidence="12" key="1">
    <citation type="journal article" date="2021" name="Nat. Commun.">
        <title>Genetic determinants of endophytism in the Arabidopsis root mycobiome.</title>
        <authorList>
            <person name="Mesny F."/>
            <person name="Miyauchi S."/>
            <person name="Thiergart T."/>
            <person name="Pickel B."/>
            <person name="Atanasova L."/>
            <person name="Karlsson M."/>
            <person name="Huettel B."/>
            <person name="Barry K.W."/>
            <person name="Haridas S."/>
            <person name="Chen C."/>
            <person name="Bauer D."/>
            <person name="Andreopoulos W."/>
            <person name="Pangilinan J."/>
            <person name="LaButti K."/>
            <person name="Riley R."/>
            <person name="Lipzen A."/>
            <person name="Clum A."/>
            <person name="Drula E."/>
            <person name="Henrissat B."/>
            <person name="Kohler A."/>
            <person name="Grigoriev I.V."/>
            <person name="Martin F.M."/>
            <person name="Hacquard S."/>
        </authorList>
    </citation>
    <scope>NUCLEOTIDE SEQUENCE</scope>
    <source>
        <strain evidence="12">MPI-CAGE-CH-0230</strain>
    </source>
</reference>
<dbReference type="InterPro" id="IPR007219">
    <property type="entry name" value="XnlR_reg_dom"/>
</dbReference>
<feature type="transmembrane region" description="Helical" evidence="10">
    <location>
        <begin position="646"/>
        <end position="664"/>
    </location>
</feature>
<evidence type="ECO:0000256" key="2">
    <source>
        <dbReference type="ARBA" id="ARBA00022723"/>
    </source>
</evidence>
<feature type="compositionally biased region" description="Polar residues" evidence="9">
    <location>
        <begin position="463"/>
        <end position="495"/>
    </location>
</feature>
<evidence type="ECO:0000256" key="1">
    <source>
        <dbReference type="ARBA" id="ARBA00004123"/>
    </source>
</evidence>
<dbReference type="Gene3D" id="4.10.240.10">
    <property type="entry name" value="Zn(2)-C6 fungal-type DNA-binding domain"/>
    <property type="match status" value="1"/>
</dbReference>
<keyword evidence="2" id="KW-0479">Metal-binding</keyword>
<dbReference type="PANTHER" id="PTHR47782">
    <property type="entry name" value="ZN(II)2CYS6 TRANSCRIPTION FACTOR (EUROFUNG)-RELATED"/>
    <property type="match status" value="1"/>
</dbReference>
<dbReference type="EMBL" id="JAGTJQ010000003">
    <property type="protein sequence ID" value="KAH7034761.1"/>
    <property type="molecule type" value="Genomic_DNA"/>
</dbReference>
<evidence type="ECO:0000256" key="6">
    <source>
        <dbReference type="ARBA" id="ARBA00023163"/>
    </source>
</evidence>
<evidence type="ECO:0000256" key="4">
    <source>
        <dbReference type="ARBA" id="ARBA00023015"/>
    </source>
</evidence>
<gene>
    <name evidence="12" type="ORF">B0I36DRAFT_405249</name>
</gene>
<dbReference type="SUPFAM" id="SSF57701">
    <property type="entry name" value="Zn2/Cys6 DNA-binding domain"/>
    <property type="match status" value="1"/>
</dbReference>